<keyword evidence="1 2" id="KW-0195">Cyclin</keyword>
<dbReference type="InterPro" id="IPR036915">
    <property type="entry name" value="Cyclin-like_sf"/>
</dbReference>
<dbReference type="OrthoDB" id="340962at2759"/>
<dbReference type="InterPro" id="IPR006671">
    <property type="entry name" value="Cyclin_N"/>
</dbReference>
<dbReference type="FunCoup" id="F1A0C7">
    <property type="interactions" value="696"/>
</dbReference>
<dbReference type="GO" id="GO:0006357">
    <property type="term" value="P:regulation of transcription by RNA polymerase II"/>
    <property type="evidence" value="ECO:0007669"/>
    <property type="project" value="InterPro"/>
</dbReference>
<dbReference type="InterPro" id="IPR031658">
    <property type="entry name" value="Cyclin_C_2"/>
</dbReference>
<dbReference type="eggNOG" id="KOG2496">
    <property type="taxonomic scope" value="Eukaryota"/>
</dbReference>
<proteinExistence type="inferred from homology"/>
<dbReference type="SUPFAM" id="SSF47954">
    <property type="entry name" value="Cyclin-like"/>
    <property type="match status" value="2"/>
</dbReference>
<feature type="domain" description="Cyclin-like" evidence="3">
    <location>
        <begin position="61"/>
        <end position="142"/>
    </location>
</feature>
<name>F1A0C7_DICPU</name>
<dbReference type="Proteomes" id="UP000001064">
    <property type="component" value="Unassembled WGS sequence"/>
</dbReference>
<protein>
    <recommendedName>
        <fullName evidence="3">Cyclin-like domain-containing protein</fullName>
    </recommendedName>
</protein>
<dbReference type="Pfam" id="PF16899">
    <property type="entry name" value="Cyclin_C_2"/>
    <property type="match status" value="1"/>
</dbReference>
<keyword evidence="5" id="KW-1185">Reference proteome</keyword>
<evidence type="ECO:0000256" key="1">
    <source>
        <dbReference type="ARBA" id="ARBA00023127"/>
    </source>
</evidence>
<dbReference type="KEGG" id="dpp:DICPUDRAFT_41556"/>
<dbReference type="CDD" id="cd20524">
    <property type="entry name" value="CYCLIN_CCNH_rpt1"/>
    <property type="match status" value="1"/>
</dbReference>
<dbReference type="Pfam" id="PF00134">
    <property type="entry name" value="Cyclin_N"/>
    <property type="match status" value="1"/>
</dbReference>
<dbReference type="GO" id="GO:0005634">
    <property type="term" value="C:nucleus"/>
    <property type="evidence" value="ECO:0000318"/>
    <property type="project" value="GO_Central"/>
</dbReference>
<dbReference type="EMBL" id="GL871336">
    <property type="protein sequence ID" value="EGC30347.1"/>
    <property type="molecule type" value="Genomic_DNA"/>
</dbReference>
<dbReference type="VEuPathDB" id="AmoebaDB:DICPUDRAFT_41556"/>
<sequence>MSLYNKSTQFKNWVFTNEQLKQSREECNNETKKKILEKTPTHEPNILSTEEELQLIHYYESKALEFSNALNLPEKVSATAIIYIKRFYLKNSVMAYNPKLIMFTCLFLACKTEDNHLDIDYYTGVIKTSAADIISLEVVILESLKFNLIIYHPFRSLYAFILDISDNTNLYNNSQPIKFDTLWDTSKKLIQKTLFSDLSFYYHPAIIALACLSLNFENFNL</sequence>
<dbReference type="InParanoid" id="F1A0C7"/>
<comment type="similarity">
    <text evidence="2">Belongs to the cyclin family.</text>
</comment>
<dbReference type="InterPro" id="IPR013763">
    <property type="entry name" value="Cyclin-like_dom"/>
</dbReference>
<dbReference type="GO" id="GO:0016538">
    <property type="term" value="F:cyclin-dependent protein serine/threonine kinase regulator activity"/>
    <property type="evidence" value="ECO:0000318"/>
    <property type="project" value="GO_Central"/>
</dbReference>
<organism evidence="4 5">
    <name type="scientific">Dictyostelium purpureum</name>
    <name type="common">Slime mold</name>
    <dbReference type="NCBI Taxonomy" id="5786"/>
    <lineage>
        <taxon>Eukaryota</taxon>
        <taxon>Amoebozoa</taxon>
        <taxon>Evosea</taxon>
        <taxon>Eumycetozoa</taxon>
        <taxon>Dictyostelia</taxon>
        <taxon>Dictyosteliales</taxon>
        <taxon>Dictyosteliaceae</taxon>
        <taxon>Dictyostelium</taxon>
    </lineage>
</organism>
<evidence type="ECO:0000259" key="3">
    <source>
        <dbReference type="SMART" id="SM00385"/>
    </source>
</evidence>
<dbReference type="GeneID" id="10510673"/>
<evidence type="ECO:0000313" key="5">
    <source>
        <dbReference type="Proteomes" id="UP000001064"/>
    </source>
</evidence>
<evidence type="ECO:0000256" key="2">
    <source>
        <dbReference type="RuleBase" id="RU000383"/>
    </source>
</evidence>
<dbReference type="STRING" id="5786.F1A0C7"/>
<dbReference type="Gene3D" id="1.10.472.10">
    <property type="entry name" value="Cyclin-like"/>
    <property type="match status" value="2"/>
</dbReference>
<accession>F1A0C7</accession>
<dbReference type="InterPro" id="IPR043198">
    <property type="entry name" value="Cyclin/Ssn8"/>
</dbReference>
<evidence type="ECO:0000313" key="4">
    <source>
        <dbReference type="EMBL" id="EGC30347.1"/>
    </source>
</evidence>
<reference evidence="5" key="1">
    <citation type="journal article" date="2011" name="Genome Biol.">
        <title>Comparative genomics of the social amoebae Dictyostelium discoideum and Dictyostelium purpureum.</title>
        <authorList>
            <consortium name="US DOE Joint Genome Institute (JGI-PGF)"/>
            <person name="Sucgang R."/>
            <person name="Kuo A."/>
            <person name="Tian X."/>
            <person name="Salerno W."/>
            <person name="Parikh A."/>
            <person name="Feasley C.L."/>
            <person name="Dalin E."/>
            <person name="Tu H."/>
            <person name="Huang E."/>
            <person name="Barry K."/>
            <person name="Lindquist E."/>
            <person name="Shapiro H."/>
            <person name="Bruce D."/>
            <person name="Schmutz J."/>
            <person name="Salamov A."/>
            <person name="Fey P."/>
            <person name="Gaudet P."/>
            <person name="Anjard C."/>
            <person name="Babu M.M."/>
            <person name="Basu S."/>
            <person name="Bushmanova Y."/>
            <person name="van der Wel H."/>
            <person name="Katoh-Kurasawa M."/>
            <person name="Dinh C."/>
            <person name="Coutinho P.M."/>
            <person name="Saito T."/>
            <person name="Elias M."/>
            <person name="Schaap P."/>
            <person name="Kay R.R."/>
            <person name="Henrissat B."/>
            <person name="Eichinger L."/>
            <person name="Rivero F."/>
            <person name="Putnam N.H."/>
            <person name="West C.M."/>
            <person name="Loomis W.F."/>
            <person name="Chisholm R.L."/>
            <person name="Shaulsky G."/>
            <person name="Strassmann J.E."/>
            <person name="Queller D.C."/>
            <person name="Kuspa A."/>
            <person name="Grigoriev I.V."/>
        </authorList>
    </citation>
    <scope>NUCLEOTIDE SEQUENCE [LARGE SCALE GENOMIC DNA]</scope>
    <source>
        <strain evidence="5">QSDP1</strain>
    </source>
</reference>
<dbReference type="GO" id="GO:0070985">
    <property type="term" value="C:transcription factor TFIIK complex"/>
    <property type="evidence" value="ECO:0000318"/>
    <property type="project" value="GO_Central"/>
</dbReference>
<dbReference type="AlphaFoldDB" id="F1A0C7"/>
<gene>
    <name evidence="4" type="ORF">DICPUDRAFT_41556</name>
</gene>
<dbReference type="PIRSF" id="PIRSF028758">
    <property type="entry name" value="Cyclin, C/H/G types"/>
    <property type="match status" value="1"/>
</dbReference>
<dbReference type="RefSeq" id="XP_003293117.1">
    <property type="nucleotide sequence ID" value="XM_003293069.1"/>
</dbReference>
<dbReference type="OMA" id="FRVEQNT"/>
<dbReference type="SMART" id="SM00385">
    <property type="entry name" value="CYCLIN"/>
    <property type="match status" value="1"/>
</dbReference>
<dbReference type="GO" id="GO:0006367">
    <property type="term" value="P:transcription initiation at RNA polymerase II promoter"/>
    <property type="evidence" value="ECO:0000318"/>
    <property type="project" value="GO_Central"/>
</dbReference>
<dbReference type="FunFam" id="1.10.472.10:FF:000063">
    <property type="entry name" value="cyclin-H1-1"/>
    <property type="match status" value="1"/>
</dbReference>
<dbReference type="PANTHER" id="PTHR10026">
    <property type="entry name" value="CYCLIN"/>
    <property type="match status" value="1"/>
</dbReference>